<protein>
    <submittedName>
        <fullName evidence="2">DUF4154 domain-containing protein</fullName>
    </submittedName>
</protein>
<keyword evidence="3" id="KW-1185">Reference proteome</keyword>
<gene>
    <name evidence="2" type="ORF">GM415_05320</name>
</gene>
<dbReference type="EMBL" id="CP046400">
    <property type="protein sequence ID" value="QGY39560.1"/>
    <property type="molecule type" value="Genomic_DNA"/>
</dbReference>
<organism evidence="2 3">
    <name type="scientific">Pseudodesulfovibrio cashew</name>
    <dbReference type="NCBI Taxonomy" id="2678688"/>
    <lineage>
        <taxon>Bacteria</taxon>
        <taxon>Pseudomonadati</taxon>
        <taxon>Thermodesulfobacteriota</taxon>
        <taxon>Desulfovibrionia</taxon>
        <taxon>Desulfovibrionales</taxon>
        <taxon>Desulfovibrionaceae</taxon>
    </lineage>
</organism>
<keyword evidence="1" id="KW-0732">Signal</keyword>
<accession>A0A6I6JEQ7</accession>
<reference evidence="2 3" key="1">
    <citation type="submission" date="2019-11" db="EMBL/GenBank/DDBJ databases">
        <authorList>
            <person name="Zheng R.K."/>
            <person name="Sun C.M."/>
        </authorList>
    </citation>
    <scope>NUCLEOTIDE SEQUENCE [LARGE SCALE GENOMIC DNA]</scope>
    <source>
        <strain evidence="2 3">SRB007</strain>
    </source>
</reference>
<dbReference type="Pfam" id="PF13689">
    <property type="entry name" value="DUF4154"/>
    <property type="match status" value="1"/>
</dbReference>
<sequence length="179" mass="19539">MRGIRTLCATLLLGMTLLFPAPAHAGGRRLTASSEQLQALFVQRLVKYVAWPGATGPAPGEPFIVAATDARSLRPYFDSAAGPDHFELVQWPAEKFHVLVVNNAPEREAAAILQREAGRPVLTIGQSAQNLRLGVIVNFRMVGGKIRLQVNPVAAERAGLYISSKLLRIAQIYRENDDE</sequence>
<dbReference type="RefSeq" id="WP_158946786.1">
    <property type="nucleotide sequence ID" value="NZ_CP046400.1"/>
</dbReference>
<dbReference type="AlphaFoldDB" id="A0A6I6JEQ7"/>
<evidence type="ECO:0000313" key="3">
    <source>
        <dbReference type="Proteomes" id="UP000428328"/>
    </source>
</evidence>
<feature type="signal peptide" evidence="1">
    <location>
        <begin position="1"/>
        <end position="25"/>
    </location>
</feature>
<proteinExistence type="predicted"/>
<evidence type="ECO:0000313" key="2">
    <source>
        <dbReference type="EMBL" id="QGY39560.1"/>
    </source>
</evidence>
<name>A0A6I6JEQ7_9BACT</name>
<dbReference type="InterPro" id="IPR025293">
    <property type="entry name" value="YfiR/HmsC-like"/>
</dbReference>
<evidence type="ECO:0000256" key="1">
    <source>
        <dbReference type="SAM" id="SignalP"/>
    </source>
</evidence>
<dbReference type="KEGG" id="psel:GM415_05320"/>
<feature type="chain" id="PRO_5026183503" evidence="1">
    <location>
        <begin position="26"/>
        <end position="179"/>
    </location>
</feature>
<dbReference type="Proteomes" id="UP000428328">
    <property type="component" value="Chromosome"/>
</dbReference>